<evidence type="ECO:0000259" key="5">
    <source>
        <dbReference type="PROSITE" id="PS50851"/>
    </source>
</evidence>
<evidence type="ECO:0000256" key="1">
    <source>
        <dbReference type="ARBA" id="ARBA00004496"/>
    </source>
</evidence>
<evidence type="ECO:0000256" key="4">
    <source>
        <dbReference type="ARBA" id="ARBA00022500"/>
    </source>
</evidence>
<dbReference type="SMART" id="SM00260">
    <property type="entry name" value="CheW"/>
    <property type="match status" value="1"/>
</dbReference>
<dbReference type="GO" id="GO:0007165">
    <property type="term" value="P:signal transduction"/>
    <property type="evidence" value="ECO:0007669"/>
    <property type="project" value="InterPro"/>
</dbReference>
<dbReference type="Gene3D" id="2.40.50.180">
    <property type="entry name" value="CheA-289, Domain 4"/>
    <property type="match status" value="1"/>
</dbReference>
<protein>
    <recommendedName>
        <fullName evidence="2">Chemotaxis protein CheW</fullName>
    </recommendedName>
</protein>
<dbReference type="GO" id="GO:0005829">
    <property type="term" value="C:cytosol"/>
    <property type="evidence" value="ECO:0007669"/>
    <property type="project" value="TreeGrafter"/>
</dbReference>
<keyword evidence="3" id="KW-0963">Cytoplasm</keyword>
<keyword evidence="7" id="KW-1185">Reference proteome</keyword>
<proteinExistence type="predicted"/>
<dbReference type="InterPro" id="IPR039315">
    <property type="entry name" value="CheW"/>
</dbReference>
<reference evidence="6 7" key="1">
    <citation type="submission" date="2018-09" db="EMBL/GenBank/DDBJ databases">
        <title>Cohnella cavernae sp. nov., isolated from a karst cave.</title>
        <authorList>
            <person name="Zhu H."/>
        </authorList>
    </citation>
    <scope>NUCLEOTIDE SEQUENCE [LARGE SCALE GENOMIC DNA]</scope>
    <source>
        <strain evidence="6 7">K2E09-144</strain>
    </source>
</reference>
<dbReference type="GO" id="GO:0006935">
    <property type="term" value="P:chemotaxis"/>
    <property type="evidence" value="ECO:0007669"/>
    <property type="project" value="UniProtKB-KW"/>
</dbReference>
<dbReference type="PROSITE" id="PS50851">
    <property type="entry name" value="CHEW"/>
    <property type="match status" value="1"/>
</dbReference>
<dbReference type="EMBL" id="QXJM01000039">
    <property type="protein sequence ID" value="RIE02311.1"/>
    <property type="molecule type" value="Genomic_DNA"/>
</dbReference>
<dbReference type="AlphaFoldDB" id="A0A398CSF9"/>
<dbReference type="FunFam" id="2.40.50.180:FF:000002">
    <property type="entry name" value="Chemotaxis protein CheW"/>
    <property type="match status" value="1"/>
</dbReference>
<keyword evidence="4" id="KW-0145">Chemotaxis</keyword>
<evidence type="ECO:0000313" key="7">
    <source>
        <dbReference type="Proteomes" id="UP000266340"/>
    </source>
</evidence>
<dbReference type="RefSeq" id="WP_119150352.1">
    <property type="nucleotide sequence ID" value="NZ_JBHSOV010000028.1"/>
</dbReference>
<sequence>MNGSDQDQYVEFSLGREKYAILISEIHEIIRMQDITQVPSSPRYVRGVINLRGKIVPVISLRSLLSLAEENASKATRIVVVNHREESVGIIVDNVNKVVRFSDIQPPPDRVGGISGVFFAGIGFSGEDLVGILRLGEVLLKE</sequence>
<feature type="domain" description="CheW-like" evidence="5">
    <location>
        <begin position="6"/>
        <end position="142"/>
    </location>
</feature>
<name>A0A398CSF9_9BACL</name>
<dbReference type="PANTHER" id="PTHR22617:SF23">
    <property type="entry name" value="CHEMOTAXIS PROTEIN CHEW"/>
    <property type="match status" value="1"/>
</dbReference>
<comment type="caution">
    <text evidence="6">The sequence shown here is derived from an EMBL/GenBank/DDBJ whole genome shotgun (WGS) entry which is preliminary data.</text>
</comment>
<dbReference type="PANTHER" id="PTHR22617">
    <property type="entry name" value="CHEMOTAXIS SENSOR HISTIDINE KINASE-RELATED"/>
    <property type="match status" value="1"/>
</dbReference>
<gene>
    <name evidence="6" type="ORF">D3H35_16450</name>
</gene>
<accession>A0A398CSF9</accession>
<dbReference type="InterPro" id="IPR002545">
    <property type="entry name" value="CheW-lke_dom"/>
</dbReference>
<comment type="subcellular location">
    <subcellularLocation>
        <location evidence="1">Cytoplasm</location>
    </subcellularLocation>
</comment>
<evidence type="ECO:0000256" key="3">
    <source>
        <dbReference type="ARBA" id="ARBA00022490"/>
    </source>
</evidence>
<dbReference type="Proteomes" id="UP000266340">
    <property type="component" value="Unassembled WGS sequence"/>
</dbReference>
<evidence type="ECO:0000256" key="2">
    <source>
        <dbReference type="ARBA" id="ARBA00021483"/>
    </source>
</evidence>
<dbReference type="Pfam" id="PF01584">
    <property type="entry name" value="CheW"/>
    <property type="match status" value="1"/>
</dbReference>
<evidence type="ECO:0000313" key="6">
    <source>
        <dbReference type="EMBL" id="RIE02311.1"/>
    </source>
</evidence>
<dbReference type="OrthoDB" id="9794382at2"/>
<dbReference type="SUPFAM" id="SSF50341">
    <property type="entry name" value="CheW-like"/>
    <property type="match status" value="1"/>
</dbReference>
<dbReference type="InterPro" id="IPR036061">
    <property type="entry name" value="CheW-like_dom_sf"/>
</dbReference>
<dbReference type="Gene3D" id="2.30.30.40">
    <property type="entry name" value="SH3 Domains"/>
    <property type="match status" value="1"/>
</dbReference>
<organism evidence="6 7">
    <name type="scientific">Cohnella faecalis</name>
    <dbReference type="NCBI Taxonomy" id="2315694"/>
    <lineage>
        <taxon>Bacteria</taxon>
        <taxon>Bacillati</taxon>
        <taxon>Bacillota</taxon>
        <taxon>Bacilli</taxon>
        <taxon>Bacillales</taxon>
        <taxon>Paenibacillaceae</taxon>
        <taxon>Cohnella</taxon>
    </lineage>
</organism>